<dbReference type="SUPFAM" id="SSF57667">
    <property type="entry name" value="beta-beta-alpha zinc fingers"/>
    <property type="match status" value="5"/>
</dbReference>
<dbReference type="Pfam" id="PF00096">
    <property type="entry name" value="zf-C2H2"/>
    <property type="match status" value="3"/>
</dbReference>
<keyword evidence="9" id="KW-0804">Transcription</keyword>
<dbReference type="InterPro" id="IPR013087">
    <property type="entry name" value="Znf_C2H2_type"/>
</dbReference>
<evidence type="ECO:0000259" key="13">
    <source>
        <dbReference type="PROSITE" id="PS50157"/>
    </source>
</evidence>
<proteinExistence type="inferred from homology"/>
<dbReference type="GO" id="GO:0008270">
    <property type="term" value="F:zinc ion binding"/>
    <property type="evidence" value="ECO:0007669"/>
    <property type="project" value="UniProtKB-UniRule"/>
</dbReference>
<evidence type="ECO:0000256" key="7">
    <source>
        <dbReference type="ARBA" id="ARBA00023015"/>
    </source>
</evidence>
<dbReference type="SUPFAM" id="SSF57716">
    <property type="entry name" value="Glucocorticoid receptor-like (DNA-binding domain)"/>
    <property type="match status" value="1"/>
</dbReference>
<sequence>MEFSVNNYCRLCLKTSKECDLMKRHEINAAIIGVIFKVFEINLERCEDVSSNICSSCCDIIQNISEYIDIVTKNQEILKSTRITIEPELQSFIKVEEISIKTEIVDETDNCNTFQPSFQPPTACNSFLCNICSQIFETQSAVTSHIESVHIPSHECEICKKRFNTSLGLINHKNKLHIDNPRDLSAYTFCELCSDKPYFTDWDEMNQHYLQLHETRGYATCCNKRYITKSLFLEHLKFHENPVEFMCTICKKYLANTRKLKKHMLRHRPDDAKEFQCHHCDKRYHHKAELKFHIKSAHLKDDQKKNCEYCNKTYSSHVSLSYHIRRMHMDQPLEICDQCGYETKSKYDLKKHVVAIHSITVKEKCEICGLEVKYLKKHMRVHAEAPPLDFKCDICHVRFSHSHKLKRHMLVHSEEKPFVCTTCGKSFKRKINLDDHMSQHTQIPGHFCNYCDRTFNNSGNKVKHMKQMHPEEYEKNRKRIMR</sequence>
<dbReference type="GO" id="GO:0005634">
    <property type="term" value="C:nucleus"/>
    <property type="evidence" value="ECO:0007669"/>
    <property type="project" value="UniProtKB-SubCell"/>
</dbReference>
<reference evidence="15" key="1">
    <citation type="submission" date="2018-04" db="EMBL/GenBank/DDBJ databases">
        <authorList>
            <person name="Go L.Y."/>
            <person name="Mitchell J.A."/>
        </authorList>
    </citation>
    <scope>NUCLEOTIDE SEQUENCE</scope>
    <source>
        <tissue evidence="15">Whole organism</tissue>
    </source>
</reference>
<feature type="binding site" evidence="12">
    <location>
        <position position="12"/>
    </location>
    <ligand>
        <name>Zn(2+)</name>
        <dbReference type="ChEBI" id="CHEBI:29105"/>
    </ligand>
</feature>
<evidence type="ECO:0000259" key="14">
    <source>
        <dbReference type="PROSITE" id="PS51915"/>
    </source>
</evidence>
<evidence type="ECO:0000256" key="11">
    <source>
        <dbReference type="PROSITE-ProRule" id="PRU00042"/>
    </source>
</evidence>
<evidence type="ECO:0000256" key="3">
    <source>
        <dbReference type="ARBA" id="ARBA00022723"/>
    </source>
</evidence>
<keyword evidence="7" id="KW-0805">Transcription regulation</keyword>
<evidence type="ECO:0000256" key="4">
    <source>
        <dbReference type="ARBA" id="ARBA00022737"/>
    </source>
</evidence>
<feature type="binding site" evidence="12">
    <location>
        <position position="9"/>
    </location>
    <ligand>
        <name>Zn(2+)</name>
        <dbReference type="ChEBI" id="CHEBI:29105"/>
    </ligand>
</feature>
<dbReference type="GO" id="GO:0003677">
    <property type="term" value="F:DNA binding"/>
    <property type="evidence" value="ECO:0007669"/>
    <property type="project" value="UniProtKB-KW"/>
</dbReference>
<keyword evidence="10" id="KW-0539">Nucleus</keyword>
<feature type="domain" description="C2H2-type" evidence="13">
    <location>
        <begin position="390"/>
        <end position="417"/>
    </location>
</feature>
<accession>A0A336M9S1</accession>
<keyword evidence="6 12" id="KW-0862">Zinc</keyword>
<keyword evidence="5 11" id="KW-0863">Zinc-finger</keyword>
<gene>
    <name evidence="16" type="primary">CSON012628</name>
</gene>
<evidence type="ECO:0000256" key="8">
    <source>
        <dbReference type="ARBA" id="ARBA00023125"/>
    </source>
</evidence>
<feature type="domain" description="C2H2-type" evidence="13">
    <location>
        <begin position="418"/>
        <end position="441"/>
    </location>
</feature>
<organism evidence="16">
    <name type="scientific">Culicoides sonorensis</name>
    <name type="common">Biting midge</name>
    <dbReference type="NCBI Taxonomy" id="179676"/>
    <lineage>
        <taxon>Eukaryota</taxon>
        <taxon>Metazoa</taxon>
        <taxon>Ecdysozoa</taxon>
        <taxon>Arthropoda</taxon>
        <taxon>Hexapoda</taxon>
        <taxon>Insecta</taxon>
        <taxon>Pterygota</taxon>
        <taxon>Neoptera</taxon>
        <taxon>Endopterygota</taxon>
        <taxon>Diptera</taxon>
        <taxon>Nematocera</taxon>
        <taxon>Chironomoidea</taxon>
        <taxon>Ceratopogonidae</taxon>
        <taxon>Ceratopogoninae</taxon>
        <taxon>Culicoides</taxon>
        <taxon>Monoculicoides</taxon>
    </lineage>
</organism>
<dbReference type="EMBL" id="UFQS01000603">
    <property type="protein sequence ID" value="SSX05288.1"/>
    <property type="molecule type" value="Genomic_DNA"/>
</dbReference>
<feature type="binding site" evidence="12">
    <location>
        <position position="54"/>
    </location>
    <ligand>
        <name>Zn(2+)</name>
        <dbReference type="ChEBI" id="CHEBI:29105"/>
    </ligand>
</feature>
<dbReference type="FunFam" id="3.30.160.60:FF:001480">
    <property type="entry name" value="Si:cabz01071911.3"/>
    <property type="match status" value="1"/>
</dbReference>
<evidence type="ECO:0000256" key="9">
    <source>
        <dbReference type="ARBA" id="ARBA00023163"/>
    </source>
</evidence>
<evidence type="ECO:0000256" key="10">
    <source>
        <dbReference type="ARBA" id="ARBA00023242"/>
    </source>
</evidence>
<comment type="subcellular location">
    <subcellularLocation>
        <location evidence="1">Nucleus</location>
    </subcellularLocation>
</comment>
<evidence type="ECO:0000256" key="6">
    <source>
        <dbReference type="ARBA" id="ARBA00022833"/>
    </source>
</evidence>
<evidence type="ECO:0000256" key="12">
    <source>
        <dbReference type="PROSITE-ProRule" id="PRU01263"/>
    </source>
</evidence>
<evidence type="ECO:0000256" key="1">
    <source>
        <dbReference type="ARBA" id="ARBA00004123"/>
    </source>
</evidence>
<dbReference type="InterPro" id="IPR036236">
    <property type="entry name" value="Znf_C2H2_sf"/>
</dbReference>
<feature type="domain" description="ZAD" evidence="14">
    <location>
        <begin position="7"/>
        <end position="81"/>
    </location>
</feature>
<feature type="domain" description="C2H2-type" evidence="13">
    <location>
        <begin position="305"/>
        <end position="333"/>
    </location>
</feature>
<reference evidence="16" key="2">
    <citation type="submission" date="2018-07" db="EMBL/GenBank/DDBJ databases">
        <authorList>
            <person name="Quirk P.G."/>
            <person name="Krulwich T.A."/>
        </authorList>
    </citation>
    <scope>NUCLEOTIDE SEQUENCE</scope>
</reference>
<evidence type="ECO:0000313" key="15">
    <source>
        <dbReference type="EMBL" id="SSX05288.1"/>
    </source>
</evidence>
<dbReference type="VEuPathDB" id="VectorBase:CSON012628"/>
<dbReference type="PANTHER" id="PTHR24406">
    <property type="entry name" value="TRANSCRIPTIONAL REPRESSOR CTCFL-RELATED"/>
    <property type="match status" value="1"/>
</dbReference>
<feature type="domain" description="C2H2-type" evidence="13">
    <location>
        <begin position="127"/>
        <end position="155"/>
    </location>
</feature>
<dbReference type="PROSITE" id="PS00028">
    <property type="entry name" value="ZINC_FINGER_C2H2_1"/>
    <property type="match status" value="8"/>
</dbReference>
<comment type="similarity">
    <text evidence="2">Belongs to the krueppel C2H2-type zinc-finger protein family.</text>
</comment>
<evidence type="ECO:0000313" key="16">
    <source>
        <dbReference type="EMBL" id="SSX25649.1"/>
    </source>
</evidence>
<feature type="domain" description="C2H2-type" evidence="13">
    <location>
        <begin position="275"/>
        <end position="303"/>
    </location>
</feature>
<dbReference type="PROSITE" id="PS50157">
    <property type="entry name" value="ZINC_FINGER_C2H2_2"/>
    <property type="match status" value="8"/>
</dbReference>
<dbReference type="SMART" id="SM00868">
    <property type="entry name" value="zf-AD"/>
    <property type="match status" value="2"/>
</dbReference>
<dbReference type="PROSITE" id="PS51915">
    <property type="entry name" value="ZAD"/>
    <property type="match status" value="1"/>
</dbReference>
<dbReference type="AlphaFoldDB" id="A0A336M9S1"/>
<dbReference type="Gene3D" id="3.30.160.60">
    <property type="entry name" value="Classic Zinc Finger"/>
    <property type="match status" value="6"/>
</dbReference>
<feature type="binding site" evidence="12">
    <location>
        <position position="57"/>
    </location>
    <ligand>
        <name>Zn(2+)</name>
        <dbReference type="ChEBI" id="CHEBI:29105"/>
    </ligand>
</feature>
<keyword evidence="4" id="KW-0677">Repeat</keyword>
<dbReference type="SMART" id="SM00355">
    <property type="entry name" value="ZnF_C2H2"/>
    <property type="match status" value="12"/>
</dbReference>
<keyword evidence="8" id="KW-0238">DNA-binding</keyword>
<dbReference type="Gene3D" id="3.40.1800.20">
    <property type="match status" value="1"/>
</dbReference>
<dbReference type="EMBL" id="UFQT01000603">
    <property type="protein sequence ID" value="SSX25649.1"/>
    <property type="molecule type" value="Genomic_DNA"/>
</dbReference>
<dbReference type="Pfam" id="PF07776">
    <property type="entry name" value="zf-AD"/>
    <property type="match status" value="1"/>
</dbReference>
<evidence type="ECO:0000256" key="2">
    <source>
        <dbReference type="ARBA" id="ARBA00006991"/>
    </source>
</evidence>
<dbReference type="InterPro" id="IPR012934">
    <property type="entry name" value="Znf_AD"/>
</dbReference>
<dbReference type="InterPro" id="IPR050888">
    <property type="entry name" value="ZnF_C2H2-type_TF"/>
</dbReference>
<evidence type="ECO:0000256" key="5">
    <source>
        <dbReference type="ARBA" id="ARBA00022771"/>
    </source>
</evidence>
<keyword evidence="3 12" id="KW-0479">Metal-binding</keyword>
<protein>
    <submittedName>
        <fullName evidence="16">CSON012628 protein</fullName>
    </submittedName>
</protein>
<feature type="domain" description="C2H2-type" evidence="13">
    <location>
        <begin position="245"/>
        <end position="272"/>
    </location>
</feature>
<feature type="domain" description="C2H2-type" evidence="13">
    <location>
        <begin position="154"/>
        <end position="182"/>
    </location>
</feature>
<name>A0A336M9S1_CULSO</name>
<feature type="domain" description="C2H2-type" evidence="13">
    <location>
        <begin position="446"/>
        <end position="474"/>
    </location>
</feature>